<evidence type="ECO:0000259" key="12">
    <source>
        <dbReference type="PROSITE" id="PS51217"/>
    </source>
</evidence>
<evidence type="ECO:0000256" key="1">
    <source>
        <dbReference type="ARBA" id="ARBA00009922"/>
    </source>
</evidence>
<reference evidence="13" key="1">
    <citation type="journal article" date="2015" name="PeerJ">
        <title>First genomic representation of candidate bacterial phylum KSB3 points to enhanced environmental sensing as a trigger of wastewater bulking.</title>
        <authorList>
            <person name="Sekiguchi Y."/>
            <person name="Ohashi A."/>
            <person name="Parks D.H."/>
            <person name="Yamauchi T."/>
            <person name="Tyson G.W."/>
            <person name="Hugenholtz P."/>
        </authorList>
    </citation>
    <scope>NUCLEOTIDE SEQUENCE [LARGE SCALE GENOMIC DNA]</scope>
</reference>
<dbReference type="EC" id="5.6.2.4" evidence="8"/>
<feature type="binding site" evidence="10">
    <location>
        <begin position="47"/>
        <end position="54"/>
    </location>
    <ligand>
        <name>ATP</name>
        <dbReference type="ChEBI" id="CHEBI:30616"/>
    </ligand>
</feature>
<dbReference type="GO" id="GO:0003677">
    <property type="term" value="F:DNA binding"/>
    <property type="evidence" value="ECO:0007669"/>
    <property type="project" value="InterPro"/>
</dbReference>
<feature type="domain" description="UvrD-like helicase C-terminal" evidence="12">
    <location>
        <begin position="311"/>
        <end position="573"/>
    </location>
</feature>
<dbReference type="GO" id="GO:0005524">
    <property type="term" value="F:ATP binding"/>
    <property type="evidence" value="ECO:0007669"/>
    <property type="project" value="UniProtKB-UniRule"/>
</dbReference>
<dbReference type="Gene3D" id="1.10.10.160">
    <property type="match status" value="1"/>
</dbReference>
<evidence type="ECO:0000256" key="6">
    <source>
        <dbReference type="ARBA" id="ARBA00023235"/>
    </source>
</evidence>
<evidence type="ECO:0000259" key="11">
    <source>
        <dbReference type="PROSITE" id="PS51198"/>
    </source>
</evidence>
<keyword evidence="2 10" id="KW-0547">Nucleotide-binding</keyword>
<dbReference type="HOGENOM" id="CLU_004585_5_10_0"/>
<name>A0A0S6VTZ2_9BACT</name>
<dbReference type="Pfam" id="PF00580">
    <property type="entry name" value="UvrD-helicase"/>
    <property type="match status" value="1"/>
</dbReference>
<keyword evidence="4 10" id="KW-0347">Helicase</keyword>
<evidence type="ECO:0000256" key="4">
    <source>
        <dbReference type="ARBA" id="ARBA00022806"/>
    </source>
</evidence>
<dbReference type="InterPro" id="IPR000212">
    <property type="entry name" value="DNA_helicase_UvrD/REP"/>
</dbReference>
<dbReference type="PROSITE" id="PS51217">
    <property type="entry name" value="UVRD_HELICASE_CTER"/>
    <property type="match status" value="1"/>
</dbReference>
<dbReference type="GO" id="GO:0043138">
    <property type="term" value="F:3'-5' DNA helicase activity"/>
    <property type="evidence" value="ECO:0007669"/>
    <property type="project" value="UniProtKB-EC"/>
</dbReference>
<dbReference type="Proteomes" id="UP000030700">
    <property type="component" value="Unassembled WGS sequence"/>
</dbReference>
<dbReference type="GO" id="GO:0016887">
    <property type="term" value="F:ATP hydrolysis activity"/>
    <property type="evidence" value="ECO:0007669"/>
    <property type="project" value="RHEA"/>
</dbReference>
<dbReference type="PROSITE" id="PS51198">
    <property type="entry name" value="UVRD_HELICASE_ATP_BIND"/>
    <property type="match status" value="1"/>
</dbReference>
<evidence type="ECO:0000313" key="14">
    <source>
        <dbReference type="Proteomes" id="UP000030700"/>
    </source>
</evidence>
<evidence type="ECO:0000256" key="10">
    <source>
        <dbReference type="PROSITE-ProRule" id="PRU00560"/>
    </source>
</evidence>
<dbReference type="InterPro" id="IPR014016">
    <property type="entry name" value="UvrD-like_ATP-bd"/>
</dbReference>
<dbReference type="GO" id="GO:0005829">
    <property type="term" value="C:cytosol"/>
    <property type="evidence" value="ECO:0007669"/>
    <property type="project" value="TreeGrafter"/>
</dbReference>
<comment type="catalytic activity">
    <reaction evidence="9">
        <text>ATP + H2O = ADP + phosphate + H(+)</text>
        <dbReference type="Rhea" id="RHEA:13065"/>
        <dbReference type="ChEBI" id="CHEBI:15377"/>
        <dbReference type="ChEBI" id="CHEBI:15378"/>
        <dbReference type="ChEBI" id="CHEBI:30616"/>
        <dbReference type="ChEBI" id="CHEBI:43474"/>
        <dbReference type="ChEBI" id="CHEBI:456216"/>
        <dbReference type="EC" id="5.6.2.4"/>
    </reaction>
</comment>
<keyword evidence="5 10" id="KW-0067">ATP-binding</keyword>
<proteinExistence type="inferred from homology"/>
<evidence type="ECO:0000256" key="9">
    <source>
        <dbReference type="ARBA" id="ARBA00048988"/>
    </source>
</evidence>
<sequence length="665" mass="76862">MTHYILKTSQTDQSQAEPHFTLNYDAELNESQLEVVKRFHGPILVVAGAGSGKTRTLTYRVARMVESGIAPESILLLTFTRKAAQEMLRRASALLDARCEKVAGGTFHAFANLTLRRYGQAVNLAPGFTIMDQGDTEDVVKLLIDRSGVSRKGKNFPKKNTVQGIFSKVVNKALTIEETLQKYYPGYIDYTDDLRELYHQFVTYKLDHQLLDYDDLLVYTRRLLDEHEEIRRRLSERYQFIMVDEYQDTNPIQARIVRLLAATHDNVMAVGDEAQSIYSFRGANYRNILDFPKQFPGTTIIKLEENFRSVQPILNVTNDIIKQAKESFRKRLFTRIPGGVRPVLVPTLNERQQSQFVAQRILELQDEGIPLSDMAVLFRSSFHSFDLELELNKRNIPFVKVGGLKFIEAAHIKDILAYMRILANPMDSVSWHRVLLLIERIGAKTATAITQELQQQPDPLGWLAAYPKKTKYALEVQRLGATLKEILPLTPAEQIHRLREYYAPILRRVHDEPEKREPDLEQLNIMTAQFRNLETFLTEMTLEPPSRSVDGMAQVDDRDEDMLVLSTIHSAKGLEWHTVFVIWLAEGRFPSMYALDDNDAIEEELRLLYVAATRAMRHLYLTYPTYDTQWGNYFSRPSRFLEKISPQYLDQWSLHEERDAEYDEM</sequence>
<evidence type="ECO:0000256" key="8">
    <source>
        <dbReference type="ARBA" id="ARBA00034808"/>
    </source>
</evidence>
<dbReference type="PANTHER" id="PTHR11070:SF3">
    <property type="entry name" value="DNA 3'-5' HELICASE"/>
    <property type="match status" value="1"/>
</dbReference>
<comment type="similarity">
    <text evidence="1">Belongs to the helicase family. UvrD subfamily.</text>
</comment>
<comment type="catalytic activity">
    <reaction evidence="7">
        <text>Couples ATP hydrolysis with the unwinding of duplex DNA by translocating in the 3'-5' direction.</text>
        <dbReference type="EC" id="5.6.2.4"/>
    </reaction>
</comment>
<evidence type="ECO:0000256" key="3">
    <source>
        <dbReference type="ARBA" id="ARBA00022801"/>
    </source>
</evidence>
<gene>
    <name evidence="13" type="ORF">U14_00218</name>
</gene>
<dbReference type="EMBL" id="DF820455">
    <property type="protein sequence ID" value="GAK49001.1"/>
    <property type="molecule type" value="Genomic_DNA"/>
</dbReference>
<evidence type="ECO:0000256" key="7">
    <source>
        <dbReference type="ARBA" id="ARBA00034617"/>
    </source>
</evidence>
<keyword evidence="6" id="KW-0413">Isomerase</keyword>
<dbReference type="CDD" id="cd17932">
    <property type="entry name" value="DEXQc_UvrD"/>
    <property type="match status" value="1"/>
</dbReference>
<dbReference type="InterPro" id="IPR013986">
    <property type="entry name" value="DExx_box_DNA_helicase_dom_sf"/>
</dbReference>
<dbReference type="InterPro" id="IPR027417">
    <property type="entry name" value="P-loop_NTPase"/>
</dbReference>
<organism evidence="13">
    <name type="scientific">Candidatus Moduliflexus flocculans</name>
    <dbReference type="NCBI Taxonomy" id="1499966"/>
    <lineage>
        <taxon>Bacteria</taxon>
        <taxon>Candidatus Moduliflexota</taxon>
        <taxon>Candidatus Moduliflexia</taxon>
        <taxon>Candidatus Moduliflexales</taxon>
        <taxon>Candidatus Moduliflexaceae</taxon>
    </lineage>
</organism>
<dbReference type="GO" id="GO:0000725">
    <property type="term" value="P:recombinational repair"/>
    <property type="evidence" value="ECO:0007669"/>
    <property type="project" value="TreeGrafter"/>
</dbReference>
<dbReference type="SUPFAM" id="SSF52540">
    <property type="entry name" value="P-loop containing nucleoside triphosphate hydrolases"/>
    <property type="match status" value="1"/>
</dbReference>
<dbReference type="AlphaFoldDB" id="A0A0S6VTZ2"/>
<evidence type="ECO:0000313" key="13">
    <source>
        <dbReference type="EMBL" id="GAK49001.1"/>
    </source>
</evidence>
<dbReference type="PANTHER" id="PTHR11070">
    <property type="entry name" value="UVRD / RECB / PCRA DNA HELICASE FAMILY MEMBER"/>
    <property type="match status" value="1"/>
</dbReference>
<dbReference type="Gene3D" id="3.40.50.300">
    <property type="entry name" value="P-loop containing nucleotide triphosphate hydrolases"/>
    <property type="match status" value="2"/>
</dbReference>
<dbReference type="Gene3D" id="1.10.486.10">
    <property type="entry name" value="PCRA, domain 4"/>
    <property type="match status" value="1"/>
</dbReference>
<accession>A0A0S6VTZ2</accession>
<evidence type="ECO:0000256" key="2">
    <source>
        <dbReference type="ARBA" id="ARBA00022741"/>
    </source>
</evidence>
<dbReference type="STRING" id="1499966.U14_00218"/>
<dbReference type="Pfam" id="PF13361">
    <property type="entry name" value="UvrD_C"/>
    <property type="match status" value="2"/>
</dbReference>
<feature type="domain" description="UvrD-like helicase ATP-binding" evidence="11">
    <location>
        <begin position="26"/>
        <end position="310"/>
    </location>
</feature>
<evidence type="ECO:0000256" key="5">
    <source>
        <dbReference type="ARBA" id="ARBA00022840"/>
    </source>
</evidence>
<keyword evidence="3 10" id="KW-0378">Hydrolase</keyword>
<keyword evidence="14" id="KW-1185">Reference proteome</keyword>
<protein>
    <recommendedName>
        <fullName evidence="8">DNA 3'-5' helicase</fullName>
        <ecNumber evidence="8">5.6.2.4</ecNumber>
    </recommendedName>
</protein>
<dbReference type="InterPro" id="IPR014017">
    <property type="entry name" value="DNA_helicase_UvrD-like_C"/>
</dbReference>